<organism evidence="2 3">
    <name type="scientific">Ladona fulva</name>
    <name type="common">Scarce chaser dragonfly</name>
    <name type="synonym">Libellula fulva</name>
    <dbReference type="NCBI Taxonomy" id="123851"/>
    <lineage>
        <taxon>Eukaryota</taxon>
        <taxon>Metazoa</taxon>
        <taxon>Ecdysozoa</taxon>
        <taxon>Arthropoda</taxon>
        <taxon>Hexapoda</taxon>
        <taxon>Insecta</taxon>
        <taxon>Pterygota</taxon>
        <taxon>Palaeoptera</taxon>
        <taxon>Odonata</taxon>
        <taxon>Epiprocta</taxon>
        <taxon>Anisoptera</taxon>
        <taxon>Libelluloidea</taxon>
        <taxon>Libellulidae</taxon>
        <taxon>Ladona</taxon>
    </lineage>
</organism>
<comment type="caution">
    <text evidence="2">The sequence shown here is derived from an EMBL/GenBank/DDBJ whole genome shotgun (WGS) entry which is preliminary data.</text>
</comment>
<dbReference type="AlphaFoldDB" id="A0A8K0KD08"/>
<protein>
    <submittedName>
        <fullName evidence="2">Uncharacterized protein</fullName>
    </submittedName>
</protein>
<dbReference type="Proteomes" id="UP000792457">
    <property type="component" value="Unassembled WGS sequence"/>
</dbReference>
<feature type="region of interest" description="Disordered" evidence="1">
    <location>
        <begin position="118"/>
        <end position="166"/>
    </location>
</feature>
<reference evidence="2" key="1">
    <citation type="submission" date="2013-04" db="EMBL/GenBank/DDBJ databases">
        <authorList>
            <person name="Qu J."/>
            <person name="Murali S.C."/>
            <person name="Bandaranaike D."/>
            <person name="Bellair M."/>
            <person name="Blankenburg K."/>
            <person name="Chao H."/>
            <person name="Dinh H."/>
            <person name="Doddapaneni H."/>
            <person name="Downs B."/>
            <person name="Dugan-Rocha S."/>
            <person name="Elkadiri S."/>
            <person name="Gnanaolivu R.D."/>
            <person name="Hernandez B."/>
            <person name="Javaid M."/>
            <person name="Jayaseelan J.C."/>
            <person name="Lee S."/>
            <person name="Li M."/>
            <person name="Ming W."/>
            <person name="Munidasa M."/>
            <person name="Muniz J."/>
            <person name="Nguyen L."/>
            <person name="Ongeri F."/>
            <person name="Osuji N."/>
            <person name="Pu L.-L."/>
            <person name="Puazo M."/>
            <person name="Qu C."/>
            <person name="Quiroz J."/>
            <person name="Raj R."/>
            <person name="Weissenberger G."/>
            <person name="Xin Y."/>
            <person name="Zou X."/>
            <person name="Han Y."/>
            <person name="Richards S."/>
            <person name="Worley K."/>
            <person name="Muzny D."/>
            <person name="Gibbs R."/>
        </authorList>
    </citation>
    <scope>NUCLEOTIDE SEQUENCE</scope>
    <source>
        <strain evidence="2">Sampled in the wild</strain>
    </source>
</reference>
<name>A0A8K0KD08_LADFU</name>
<gene>
    <name evidence="2" type="ORF">J437_LFUL012665</name>
</gene>
<dbReference type="EMBL" id="KZ308661">
    <property type="protein sequence ID" value="KAG8232861.1"/>
    <property type="molecule type" value="Genomic_DNA"/>
</dbReference>
<keyword evidence="3" id="KW-1185">Reference proteome</keyword>
<evidence type="ECO:0000256" key="1">
    <source>
        <dbReference type="SAM" id="MobiDB-lite"/>
    </source>
</evidence>
<feature type="compositionally biased region" description="Low complexity" evidence="1">
    <location>
        <begin position="136"/>
        <end position="146"/>
    </location>
</feature>
<feature type="compositionally biased region" description="Acidic residues" evidence="1">
    <location>
        <begin position="123"/>
        <end position="135"/>
    </location>
</feature>
<sequence>MGRCLVHSQPSIMYQNILPALFHYNNYQGHEMYKVYRVEGEGVSEKDSFGEEERRNIFRFMLQHLNDDQRQKIIGKICCEVLGGVVDGKVSLEKEEGCHLLSDAIWVLLCDEIRPAGLKSGEEEGDEAEGIDELADISAPPAETTEPGPPNKRKKNQFPGEDSKIS</sequence>
<reference evidence="2" key="2">
    <citation type="submission" date="2017-10" db="EMBL/GenBank/DDBJ databases">
        <title>Ladona fulva Genome sequencing and assembly.</title>
        <authorList>
            <person name="Murali S."/>
            <person name="Richards S."/>
            <person name="Bandaranaike D."/>
            <person name="Bellair M."/>
            <person name="Blankenburg K."/>
            <person name="Chao H."/>
            <person name="Dinh H."/>
            <person name="Doddapaneni H."/>
            <person name="Dugan-Rocha S."/>
            <person name="Elkadiri S."/>
            <person name="Gnanaolivu R."/>
            <person name="Hernandez B."/>
            <person name="Skinner E."/>
            <person name="Javaid M."/>
            <person name="Lee S."/>
            <person name="Li M."/>
            <person name="Ming W."/>
            <person name="Munidasa M."/>
            <person name="Muniz J."/>
            <person name="Nguyen L."/>
            <person name="Hughes D."/>
            <person name="Osuji N."/>
            <person name="Pu L.-L."/>
            <person name="Puazo M."/>
            <person name="Qu C."/>
            <person name="Quiroz J."/>
            <person name="Raj R."/>
            <person name="Weissenberger G."/>
            <person name="Xin Y."/>
            <person name="Zou X."/>
            <person name="Han Y."/>
            <person name="Worley K."/>
            <person name="Muzny D."/>
            <person name="Gibbs R."/>
        </authorList>
    </citation>
    <scope>NUCLEOTIDE SEQUENCE</scope>
    <source>
        <strain evidence="2">Sampled in the wild</strain>
    </source>
</reference>
<evidence type="ECO:0000313" key="2">
    <source>
        <dbReference type="EMBL" id="KAG8232861.1"/>
    </source>
</evidence>
<dbReference type="OrthoDB" id="10263978at2759"/>
<accession>A0A8K0KD08</accession>
<proteinExistence type="predicted"/>
<evidence type="ECO:0000313" key="3">
    <source>
        <dbReference type="Proteomes" id="UP000792457"/>
    </source>
</evidence>